<evidence type="ECO:0000313" key="4">
    <source>
        <dbReference type="EMBL" id="MBB2150355.1"/>
    </source>
</evidence>
<dbReference type="SMART" id="SM00448">
    <property type="entry name" value="REC"/>
    <property type="match status" value="1"/>
</dbReference>
<dbReference type="InterPro" id="IPR050595">
    <property type="entry name" value="Bact_response_regulator"/>
</dbReference>
<comment type="caution">
    <text evidence="2">Lacks conserved residue(s) required for the propagation of feature annotation.</text>
</comment>
<dbReference type="PANTHER" id="PTHR44591:SF3">
    <property type="entry name" value="RESPONSE REGULATORY DOMAIN-CONTAINING PROTEIN"/>
    <property type="match status" value="1"/>
</dbReference>
<proteinExistence type="predicted"/>
<dbReference type="InterPro" id="IPR011006">
    <property type="entry name" value="CheY-like_superfamily"/>
</dbReference>
<dbReference type="SUPFAM" id="SSF52172">
    <property type="entry name" value="CheY-like"/>
    <property type="match status" value="1"/>
</dbReference>
<gene>
    <name evidence="4" type="ORF">GM920_15770</name>
</gene>
<dbReference type="Proteomes" id="UP000636110">
    <property type="component" value="Unassembled WGS sequence"/>
</dbReference>
<evidence type="ECO:0000256" key="2">
    <source>
        <dbReference type="PROSITE-ProRule" id="PRU00169"/>
    </source>
</evidence>
<reference evidence="4 5" key="1">
    <citation type="submission" date="2019-11" db="EMBL/GenBank/DDBJ databases">
        <title>Description of Pedobacter sp. LMG 31462T.</title>
        <authorList>
            <person name="Carlier A."/>
            <person name="Qi S."/>
            <person name="Vandamme P."/>
        </authorList>
    </citation>
    <scope>NUCLEOTIDE SEQUENCE [LARGE SCALE GENOMIC DNA]</scope>
    <source>
        <strain evidence="4 5">LMG 31462</strain>
    </source>
</reference>
<organism evidence="4 5">
    <name type="scientific">Pedobacter gandavensis</name>
    <dbReference type="NCBI Taxonomy" id="2679963"/>
    <lineage>
        <taxon>Bacteria</taxon>
        <taxon>Pseudomonadati</taxon>
        <taxon>Bacteroidota</taxon>
        <taxon>Sphingobacteriia</taxon>
        <taxon>Sphingobacteriales</taxon>
        <taxon>Sphingobacteriaceae</taxon>
        <taxon>Pedobacter</taxon>
    </lineage>
</organism>
<dbReference type="PROSITE" id="PS50110">
    <property type="entry name" value="RESPONSE_REGULATORY"/>
    <property type="match status" value="1"/>
</dbReference>
<feature type="domain" description="Response regulatory" evidence="3">
    <location>
        <begin position="25"/>
        <end position="139"/>
    </location>
</feature>
<protein>
    <submittedName>
        <fullName evidence="4">Response regulator</fullName>
    </submittedName>
</protein>
<dbReference type="RefSeq" id="WP_182959265.1">
    <property type="nucleotide sequence ID" value="NZ_WNXC01000006.1"/>
</dbReference>
<evidence type="ECO:0000256" key="1">
    <source>
        <dbReference type="ARBA" id="ARBA00022553"/>
    </source>
</evidence>
<keyword evidence="1" id="KW-0597">Phosphoprotein</keyword>
<name>A0ABR6EYP5_9SPHI</name>
<sequence>MMLMVNLQYQDSPERYPVLQIRSPRIVIVDNDKIHAKQLSNVFDKLGFNHRVYHQLGNIIPLVDEFAPDLVLMEYLLPWLKGGELCSQLRSKPHTCHLPVIMYSSFSKAHLFSYKCGGDAFLQKPFSIKILLSTMNSFLKERKLLRKSHPISPSFDQN</sequence>
<dbReference type="Pfam" id="PF00072">
    <property type="entry name" value="Response_reg"/>
    <property type="match status" value="1"/>
</dbReference>
<accession>A0ABR6EYP5</accession>
<dbReference type="PANTHER" id="PTHR44591">
    <property type="entry name" value="STRESS RESPONSE REGULATOR PROTEIN 1"/>
    <property type="match status" value="1"/>
</dbReference>
<keyword evidence="5" id="KW-1185">Reference proteome</keyword>
<evidence type="ECO:0000259" key="3">
    <source>
        <dbReference type="PROSITE" id="PS50110"/>
    </source>
</evidence>
<dbReference type="EMBL" id="WNXC01000006">
    <property type="protein sequence ID" value="MBB2150355.1"/>
    <property type="molecule type" value="Genomic_DNA"/>
</dbReference>
<comment type="caution">
    <text evidence="4">The sequence shown here is derived from an EMBL/GenBank/DDBJ whole genome shotgun (WGS) entry which is preliminary data.</text>
</comment>
<evidence type="ECO:0000313" key="5">
    <source>
        <dbReference type="Proteomes" id="UP000636110"/>
    </source>
</evidence>
<dbReference type="Gene3D" id="3.40.50.2300">
    <property type="match status" value="1"/>
</dbReference>
<dbReference type="InterPro" id="IPR001789">
    <property type="entry name" value="Sig_transdc_resp-reg_receiver"/>
</dbReference>